<dbReference type="PANTHER" id="PTHR30204">
    <property type="entry name" value="REDOX-CYCLING DRUG-SENSING TRANSCRIPTIONAL ACTIVATOR SOXR"/>
    <property type="match status" value="1"/>
</dbReference>
<accession>A0A3B0R9H7</accession>
<dbReference type="Gene3D" id="1.10.1660.10">
    <property type="match status" value="1"/>
</dbReference>
<dbReference type="PROSITE" id="PS50937">
    <property type="entry name" value="HTH_MERR_2"/>
    <property type="match status" value="1"/>
</dbReference>
<feature type="domain" description="HTH merR-type" evidence="2">
    <location>
        <begin position="52"/>
        <end position="119"/>
    </location>
</feature>
<name>A0A3B0R9H7_9ZZZZ</name>
<evidence type="ECO:0000313" key="3">
    <source>
        <dbReference type="EMBL" id="VAV88751.1"/>
    </source>
</evidence>
<dbReference type="SMART" id="SM00422">
    <property type="entry name" value="HTH_MERR"/>
    <property type="match status" value="1"/>
</dbReference>
<dbReference type="PANTHER" id="PTHR30204:SF58">
    <property type="entry name" value="HTH-TYPE TRANSCRIPTIONAL REGULATOR YFMP"/>
    <property type="match status" value="1"/>
</dbReference>
<dbReference type="InterPro" id="IPR000551">
    <property type="entry name" value="MerR-type_HTH_dom"/>
</dbReference>
<evidence type="ECO:0000259" key="2">
    <source>
        <dbReference type="PROSITE" id="PS50937"/>
    </source>
</evidence>
<keyword evidence="1" id="KW-0238">DNA-binding</keyword>
<dbReference type="InterPro" id="IPR009061">
    <property type="entry name" value="DNA-bd_dom_put_sf"/>
</dbReference>
<dbReference type="EMBL" id="UOEF01000057">
    <property type="protein sequence ID" value="VAV88751.1"/>
    <property type="molecule type" value="Genomic_DNA"/>
</dbReference>
<dbReference type="GO" id="GO:0003677">
    <property type="term" value="F:DNA binding"/>
    <property type="evidence" value="ECO:0007669"/>
    <property type="project" value="UniProtKB-KW"/>
</dbReference>
<reference evidence="3" key="1">
    <citation type="submission" date="2018-06" db="EMBL/GenBank/DDBJ databases">
        <authorList>
            <person name="Zhirakovskaya E."/>
        </authorList>
    </citation>
    <scope>NUCLEOTIDE SEQUENCE</scope>
</reference>
<dbReference type="GO" id="GO:0003700">
    <property type="term" value="F:DNA-binding transcription factor activity"/>
    <property type="evidence" value="ECO:0007669"/>
    <property type="project" value="InterPro"/>
</dbReference>
<proteinExistence type="predicted"/>
<dbReference type="CDD" id="cd04776">
    <property type="entry name" value="HTH_GnyR"/>
    <property type="match status" value="1"/>
</dbReference>
<sequence>MQSRAPPEAGTLRIFVPADNIDVYVSVSYKIIMSQASSHAEIDTPDLKNRETYTISDLSEEFDVTARALRFYEDEGLIAPHRKGLSRIYTKRDRARLAWIMRAKNVGFSLTEIKDLIDLYDLGDGRITQMQVTLQKCGEKVDVLKKQRSDIDSSIKELTGFIKIVQNAMADAKAQRN</sequence>
<dbReference type="SUPFAM" id="SSF46955">
    <property type="entry name" value="Putative DNA-binding domain"/>
    <property type="match status" value="1"/>
</dbReference>
<evidence type="ECO:0000256" key="1">
    <source>
        <dbReference type="ARBA" id="ARBA00023125"/>
    </source>
</evidence>
<dbReference type="InterPro" id="IPR047057">
    <property type="entry name" value="MerR_fam"/>
</dbReference>
<dbReference type="Pfam" id="PF13411">
    <property type="entry name" value="MerR_1"/>
    <property type="match status" value="1"/>
</dbReference>
<protein>
    <submittedName>
        <fullName evidence="3">Transcriptional regulator, MerR family</fullName>
    </submittedName>
</protein>
<dbReference type="AlphaFoldDB" id="A0A3B0R9H7"/>
<organism evidence="3">
    <name type="scientific">hydrothermal vent metagenome</name>
    <dbReference type="NCBI Taxonomy" id="652676"/>
    <lineage>
        <taxon>unclassified sequences</taxon>
        <taxon>metagenomes</taxon>
        <taxon>ecological metagenomes</taxon>
    </lineage>
</organism>
<gene>
    <name evidence="3" type="ORF">MNBD_ALPHA04-2290</name>
</gene>